<organism evidence="2 3">
    <name type="scientific">Desulforamulus ruminis (strain ATCC 23193 / DSM 2154 / NCIMB 8452 / DL)</name>
    <name type="common">Desulfotomaculum ruminis</name>
    <dbReference type="NCBI Taxonomy" id="696281"/>
    <lineage>
        <taxon>Bacteria</taxon>
        <taxon>Bacillati</taxon>
        <taxon>Bacillota</taxon>
        <taxon>Clostridia</taxon>
        <taxon>Eubacteriales</taxon>
        <taxon>Peptococcaceae</taxon>
        <taxon>Desulforamulus</taxon>
    </lineage>
</organism>
<dbReference type="Proteomes" id="UP000009234">
    <property type="component" value="Chromosome"/>
</dbReference>
<keyword evidence="3" id="KW-1185">Reference proteome</keyword>
<gene>
    <name evidence="2" type="ordered locus">Desru_3243</name>
</gene>
<dbReference type="GO" id="GO:0005975">
    <property type="term" value="P:carbohydrate metabolic process"/>
    <property type="evidence" value="ECO:0007669"/>
    <property type="project" value="InterPro"/>
</dbReference>
<dbReference type="KEGG" id="dru:Desru_3243"/>
<name>F6DVI9_DESRL</name>
<dbReference type="HOGENOM" id="CLU_041643_2_1_9"/>
<evidence type="ECO:0000313" key="3">
    <source>
        <dbReference type="Proteomes" id="UP000009234"/>
    </source>
</evidence>
<protein>
    <recommendedName>
        <fullName evidence="4">Divergent polysaccharide deacetylase</fullName>
    </recommendedName>
</protein>
<reference evidence="2 3" key="2">
    <citation type="journal article" date="2012" name="Stand. Genomic Sci.">
        <title>Complete genome sequence of the sulfate-reducing firmicute Desulfotomaculum ruminis type strain (DL(T)).</title>
        <authorList>
            <person name="Spring S."/>
            <person name="Visser M."/>
            <person name="Lu M."/>
            <person name="Copeland A."/>
            <person name="Lapidus A."/>
            <person name="Lucas S."/>
            <person name="Cheng J.F."/>
            <person name="Han C."/>
            <person name="Tapia R."/>
            <person name="Goodwin L.A."/>
            <person name="Pitluck S."/>
            <person name="Ivanova N."/>
            <person name="Land M."/>
            <person name="Hauser L."/>
            <person name="Larimer F."/>
            <person name="Rohde M."/>
            <person name="Goker M."/>
            <person name="Detter J.C."/>
            <person name="Kyrpides N.C."/>
            <person name="Woyke T."/>
            <person name="Schaap P.J."/>
            <person name="Plugge C.M."/>
            <person name="Muyzer G."/>
            <person name="Kuever J."/>
            <person name="Pereira I.A."/>
            <person name="Parshina S.N."/>
            <person name="Bernier-Latmani R."/>
            <person name="Stams A.J."/>
            <person name="Klenk H.P."/>
        </authorList>
    </citation>
    <scope>NUCLEOTIDE SEQUENCE [LARGE SCALE GENOMIC DNA]</scope>
    <source>
        <strain evidence="3">ATCC 23193 / DSM 2154 / NCIB 8452 / DL</strain>
    </source>
</reference>
<dbReference type="RefSeq" id="WP_013843195.1">
    <property type="nucleotide sequence ID" value="NC_015589.1"/>
</dbReference>
<evidence type="ECO:0000256" key="1">
    <source>
        <dbReference type="SAM" id="Phobius"/>
    </source>
</evidence>
<keyword evidence="1" id="KW-0812">Transmembrane</keyword>
<accession>F6DVI9</accession>
<dbReference type="STRING" id="696281.Desru_3243"/>
<dbReference type="eggNOG" id="COG2861">
    <property type="taxonomic scope" value="Bacteria"/>
</dbReference>
<evidence type="ECO:0000313" key="2">
    <source>
        <dbReference type="EMBL" id="AEG61449.1"/>
    </source>
</evidence>
<dbReference type="InterPro" id="IPR006837">
    <property type="entry name" value="Divergent_DAC"/>
</dbReference>
<proteinExistence type="predicted"/>
<dbReference type="EMBL" id="CP002780">
    <property type="protein sequence ID" value="AEG61449.1"/>
    <property type="molecule type" value="Genomic_DNA"/>
</dbReference>
<keyword evidence="1" id="KW-0472">Membrane</keyword>
<dbReference type="InterPro" id="IPR011330">
    <property type="entry name" value="Glyco_hydro/deAcase_b/a-brl"/>
</dbReference>
<feature type="transmembrane region" description="Helical" evidence="1">
    <location>
        <begin position="7"/>
        <end position="24"/>
    </location>
</feature>
<dbReference type="Pfam" id="PF04748">
    <property type="entry name" value="Polysacc_deac_2"/>
    <property type="match status" value="1"/>
</dbReference>
<sequence length="270" mass="29397">MKHLRTAAGILLVCLMLGLGYWGLQKNIFTSKAAIEKTQPVMAIVIDDFGGADTHGVKEFMAMDIPITMAVMPNLSHSVEQSREAHQRGHEVILHQPMEPVKGKASWLGPGAIVSNMSDKEIKATFTKNLQTVPYAKGFNNHTGSRITSNKEKIIPMLEVAQNRGLYVLDSLTSVNSQVIPAAKSMNIPCVKRDIFLDDVKSKDHIQKQLSKACKVAKKQGFAVVIGHVGQGGNITAEAIKEAIPSIQKEGIKLVPLSEIVKLNTGNEKI</sequence>
<dbReference type="PANTHER" id="PTHR30105:SF2">
    <property type="entry name" value="DIVERGENT POLYSACCHARIDE DEACETYLASE SUPERFAMILY"/>
    <property type="match status" value="1"/>
</dbReference>
<dbReference type="CDD" id="cd10936">
    <property type="entry name" value="CE4_DAC2"/>
    <property type="match status" value="1"/>
</dbReference>
<evidence type="ECO:0008006" key="4">
    <source>
        <dbReference type="Google" id="ProtNLM"/>
    </source>
</evidence>
<dbReference type="AlphaFoldDB" id="F6DVI9"/>
<dbReference type="Gene3D" id="3.20.20.370">
    <property type="entry name" value="Glycoside hydrolase/deacetylase"/>
    <property type="match status" value="1"/>
</dbReference>
<dbReference type="SUPFAM" id="SSF88713">
    <property type="entry name" value="Glycoside hydrolase/deacetylase"/>
    <property type="match status" value="1"/>
</dbReference>
<keyword evidence="1" id="KW-1133">Transmembrane helix</keyword>
<reference evidence="3" key="1">
    <citation type="submission" date="2011-05" db="EMBL/GenBank/DDBJ databases">
        <title>Complete sequence of Desulfotomaculum ruminis DSM 2154.</title>
        <authorList>
            <person name="Lucas S."/>
            <person name="Copeland A."/>
            <person name="Lapidus A."/>
            <person name="Cheng J.-F."/>
            <person name="Goodwin L."/>
            <person name="Pitluck S."/>
            <person name="Lu M."/>
            <person name="Detter J.C."/>
            <person name="Han C."/>
            <person name="Tapia R."/>
            <person name="Land M."/>
            <person name="Hauser L."/>
            <person name="Kyrpides N."/>
            <person name="Ivanova N."/>
            <person name="Mikhailova N."/>
            <person name="Pagani I."/>
            <person name="Stams A.J.M."/>
            <person name="Plugge C.M."/>
            <person name="Muyzer G."/>
            <person name="Kuever J."/>
            <person name="Parshina S.N."/>
            <person name="Ivanova A.E."/>
            <person name="Nazina T.N."/>
            <person name="Brambilla E."/>
            <person name="Spring S."/>
            <person name="Klenk H.-P."/>
            <person name="Woyke T."/>
        </authorList>
    </citation>
    <scope>NUCLEOTIDE SEQUENCE [LARGE SCALE GENOMIC DNA]</scope>
    <source>
        <strain evidence="3">ATCC 23193 / DSM 2154 / NCIB 8452 / DL</strain>
    </source>
</reference>
<dbReference type="PANTHER" id="PTHR30105">
    <property type="entry name" value="UNCHARACTERIZED YIBQ-RELATED"/>
    <property type="match status" value="1"/>
</dbReference>